<dbReference type="Proteomes" id="UP001549749">
    <property type="component" value="Unassembled WGS sequence"/>
</dbReference>
<evidence type="ECO:0000256" key="1">
    <source>
        <dbReference type="ARBA" id="ARBA00010476"/>
    </source>
</evidence>
<evidence type="ECO:0000313" key="5">
    <source>
        <dbReference type="EMBL" id="MET6997633.1"/>
    </source>
</evidence>
<dbReference type="CDD" id="cd06257">
    <property type="entry name" value="DnaJ"/>
    <property type="match status" value="1"/>
</dbReference>
<keyword evidence="6" id="KW-1185">Reference proteome</keyword>
<dbReference type="SMART" id="SM00271">
    <property type="entry name" value="DnaJ"/>
    <property type="match status" value="1"/>
</dbReference>
<dbReference type="EMBL" id="JBEXAC010000001">
    <property type="protein sequence ID" value="MET6997633.1"/>
    <property type="molecule type" value="Genomic_DNA"/>
</dbReference>
<dbReference type="Gene3D" id="1.10.287.110">
    <property type="entry name" value="DnaJ domain"/>
    <property type="match status" value="1"/>
</dbReference>
<name>A0ABV2T3L3_9BACT</name>
<comment type="similarity">
    <text evidence="1">Belongs to the HscB family.</text>
</comment>
<dbReference type="PANTHER" id="PTHR14021">
    <property type="entry name" value="IRON-SULFUR CLUSTER CO-CHAPERONE PROTEIN HSCB"/>
    <property type="match status" value="1"/>
</dbReference>
<comment type="caution">
    <text evidence="5">The sequence shown here is derived from an EMBL/GenBank/DDBJ whole genome shotgun (WGS) entry which is preliminary data.</text>
</comment>
<dbReference type="InterPro" id="IPR009073">
    <property type="entry name" value="HscB_oligo_C"/>
</dbReference>
<organism evidence="5 6">
    <name type="scientific">Chitinophaga defluvii</name>
    <dbReference type="NCBI Taxonomy" id="3163343"/>
    <lineage>
        <taxon>Bacteria</taxon>
        <taxon>Pseudomonadati</taxon>
        <taxon>Bacteroidota</taxon>
        <taxon>Chitinophagia</taxon>
        <taxon>Chitinophagales</taxon>
        <taxon>Chitinophagaceae</taxon>
        <taxon>Chitinophaga</taxon>
    </lineage>
</organism>
<keyword evidence="2" id="KW-0143">Chaperone</keyword>
<gene>
    <name evidence="5" type="primary">hscB</name>
    <name evidence="5" type="ORF">ABR189_09655</name>
</gene>
<dbReference type="InterPro" id="IPR036869">
    <property type="entry name" value="J_dom_sf"/>
</dbReference>
<dbReference type="InterPro" id="IPR036386">
    <property type="entry name" value="HscB_C_sf"/>
</dbReference>
<proteinExistence type="inferred from homology"/>
<sequence length="177" mass="20691">MATNYFELFNIPVSLHIDSALLKQRYYELSRQYHPDMHTLADTDAQAHVLQQSAEVNKGFKVLGNPELLLQYVLQQKGLLEDTEKFQLPSAFLMEMMELNESLVELEFDPEENEIVALQHQIVAMENALYSEVRSIIDTYDDSLISAVALEKLKIFYFKRKYFLRIKERFSTFAARN</sequence>
<dbReference type="SUPFAM" id="SSF47144">
    <property type="entry name" value="HSC20 (HSCB), C-terminal oligomerisation domain"/>
    <property type="match status" value="1"/>
</dbReference>
<evidence type="ECO:0000313" key="6">
    <source>
        <dbReference type="Proteomes" id="UP001549749"/>
    </source>
</evidence>
<dbReference type="InterPro" id="IPR004640">
    <property type="entry name" value="HscB"/>
</dbReference>
<comment type="function">
    <text evidence="3">Co-chaperone involved in the maturation of iron-sulfur cluster-containing proteins. Seems to help targeting proteins to be folded toward HscA.</text>
</comment>
<dbReference type="RefSeq" id="WP_354660268.1">
    <property type="nucleotide sequence ID" value="NZ_JBEXAC010000001.1"/>
</dbReference>
<evidence type="ECO:0000259" key="4">
    <source>
        <dbReference type="PROSITE" id="PS50076"/>
    </source>
</evidence>
<dbReference type="NCBIfam" id="TIGR00714">
    <property type="entry name" value="hscB"/>
    <property type="match status" value="1"/>
</dbReference>
<feature type="domain" description="J" evidence="4">
    <location>
        <begin position="4"/>
        <end position="78"/>
    </location>
</feature>
<reference evidence="5 6" key="1">
    <citation type="submission" date="2024-06" db="EMBL/GenBank/DDBJ databases">
        <title>Chitinophaga defluvii sp. nov., isolated from municipal sewage.</title>
        <authorList>
            <person name="Zhang L."/>
        </authorList>
    </citation>
    <scope>NUCLEOTIDE SEQUENCE [LARGE SCALE GENOMIC DNA]</scope>
    <source>
        <strain evidence="5 6">H8</strain>
    </source>
</reference>
<dbReference type="Pfam" id="PF07743">
    <property type="entry name" value="HSCB_C"/>
    <property type="match status" value="1"/>
</dbReference>
<evidence type="ECO:0000256" key="2">
    <source>
        <dbReference type="ARBA" id="ARBA00023186"/>
    </source>
</evidence>
<dbReference type="SUPFAM" id="SSF46565">
    <property type="entry name" value="Chaperone J-domain"/>
    <property type="match status" value="1"/>
</dbReference>
<dbReference type="Gene3D" id="1.20.1280.20">
    <property type="entry name" value="HscB, C-terminal domain"/>
    <property type="match status" value="1"/>
</dbReference>
<accession>A0ABV2T3L3</accession>
<evidence type="ECO:0000256" key="3">
    <source>
        <dbReference type="ARBA" id="ARBA00025596"/>
    </source>
</evidence>
<dbReference type="InterPro" id="IPR001623">
    <property type="entry name" value="DnaJ_domain"/>
</dbReference>
<protein>
    <submittedName>
        <fullName evidence="5">Fe-S protein assembly co-chaperone HscB</fullName>
    </submittedName>
</protein>
<dbReference type="PROSITE" id="PS50076">
    <property type="entry name" value="DNAJ_2"/>
    <property type="match status" value="1"/>
</dbReference>
<dbReference type="PANTHER" id="PTHR14021:SF15">
    <property type="entry name" value="IRON-SULFUR CLUSTER CO-CHAPERONE PROTEIN HSCB"/>
    <property type="match status" value="1"/>
</dbReference>